<organism evidence="2 3">
    <name type="scientific">Macrostomum lignano</name>
    <dbReference type="NCBI Taxonomy" id="282301"/>
    <lineage>
        <taxon>Eukaryota</taxon>
        <taxon>Metazoa</taxon>
        <taxon>Spiralia</taxon>
        <taxon>Lophotrochozoa</taxon>
        <taxon>Platyhelminthes</taxon>
        <taxon>Rhabditophora</taxon>
        <taxon>Macrostomorpha</taxon>
        <taxon>Macrostomida</taxon>
        <taxon>Macrostomidae</taxon>
        <taxon>Macrostomum</taxon>
    </lineage>
</organism>
<dbReference type="AlphaFoldDB" id="A0A1I8FMI0"/>
<accession>A0A1I8FMI0</accession>
<dbReference type="WBParaSite" id="maker-unitig_40909-snap-gene-0.2-mRNA-1">
    <property type="protein sequence ID" value="maker-unitig_40909-snap-gene-0.2-mRNA-1"/>
    <property type="gene ID" value="maker-unitig_40909-snap-gene-0.2"/>
</dbReference>
<feature type="region of interest" description="Disordered" evidence="1">
    <location>
        <begin position="214"/>
        <end position="234"/>
    </location>
</feature>
<dbReference type="Proteomes" id="UP000095280">
    <property type="component" value="Unplaced"/>
</dbReference>
<feature type="compositionally biased region" description="Basic and acidic residues" evidence="1">
    <location>
        <begin position="223"/>
        <end position="234"/>
    </location>
</feature>
<protein>
    <submittedName>
        <fullName evidence="3">DNA_MISMATCH_REPAIR_2 domain-containing protein</fullName>
    </submittedName>
</protein>
<reference evidence="3" key="1">
    <citation type="submission" date="2016-11" db="UniProtKB">
        <authorList>
            <consortium name="WormBaseParasite"/>
        </authorList>
    </citation>
    <scope>IDENTIFICATION</scope>
</reference>
<keyword evidence="2" id="KW-1185">Reference proteome</keyword>
<dbReference type="PANTHER" id="PTHR46785:SF1">
    <property type="entry name" value="VON WILLEBRAND FACTOR A DOMAIN-CONTAINING PROTEIN 3B"/>
    <property type="match status" value="1"/>
</dbReference>
<proteinExistence type="predicted"/>
<name>A0A1I8FMI0_9PLAT</name>
<evidence type="ECO:0000256" key="1">
    <source>
        <dbReference type="SAM" id="MobiDB-lite"/>
    </source>
</evidence>
<dbReference type="PANTHER" id="PTHR46785">
    <property type="entry name" value="VON WILLEBRAND FACTOR A DOMAIN-CONTAINING PROTEIN 3B"/>
    <property type="match status" value="1"/>
</dbReference>
<evidence type="ECO:0000313" key="3">
    <source>
        <dbReference type="WBParaSite" id="maker-unitig_40909-snap-gene-0.2-mRNA-1"/>
    </source>
</evidence>
<sequence length="554" mass="62581">PIRDSVLKKQSARDTEIICSSGLLRDDGKVYNITAGKEKLKQVEQRLLHAVRMYRRRMEWLTSESRRIFGVIYEHSVCIILDIKNMSPRAFDTYLCAAERVLKEQIIHKGQITRETVQNAIDWLWQLDRLAPTSPTDTVEGVIRAAADPDIEAIYLFTRALRQMLPVKSSSTRGNSTAASPAGGGIRADVFKVCRGARGGQESVAQVQHVLANTPDPQASKESPVERDTVTAHERKEEYMKSSEWLQRFGIVAKKLDFFDILAGLIQPKLINARYCDRFAHVLGKDGTVLHVQVTPELHRIYEERMNVCLESIQRRIDWLREGSRELFGTIVEDQHGAEHRFVKDKLYILIQEQLRHKLRVNFVAFNTKAYPWKDRLVEVTEQSLQTAWNWIKPFKTVLSQASCTTACQFTPYRSTADREANQFLFQAGQRHRRQANDGGPGVLGLARQVRRRRCSRAAAAAETAATEDGLAQSSLPAFACSMAWRQPASSLLALELSGSSSSTARKSSLASYSLPMPMLARARLYSALTFWRPASASTESHCLMALLNLRSFR</sequence>
<evidence type="ECO:0000313" key="2">
    <source>
        <dbReference type="Proteomes" id="UP000095280"/>
    </source>
</evidence>